<name>A0A7M1R1V8_9ACTO</name>
<dbReference type="SUPFAM" id="SSF48150">
    <property type="entry name" value="DNA-glycosylase"/>
    <property type="match status" value="1"/>
</dbReference>
<keyword evidence="1" id="KW-1133">Transmembrane helix</keyword>
<accession>A0A7M1R1V8</accession>
<dbReference type="AlphaFoldDB" id="A0A7M1R1V8"/>
<dbReference type="InterPro" id="IPR005019">
    <property type="entry name" value="Adenine_glyco"/>
</dbReference>
<proteinExistence type="predicted"/>
<keyword evidence="1" id="KW-0472">Membrane</keyword>
<dbReference type="EMBL" id="CP063212">
    <property type="protein sequence ID" value="QOR48312.1"/>
    <property type="molecule type" value="Genomic_DNA"/>
</dbReference>
<dbReference type="GO" id="GO:0006284">
    <property type="term" value="P:base-excision repair"/>
    <property type="evidence" value="ECO:0007669"/>
    <property type="project" value="InterPro"/>
</dbReference>
<reference evidence="2 3" key="1">
    <citation type="submission" date="2020-10" db="EMBL/GenBank/DDBJ databases">
        <title>Trueperella pecoris sp. nov. isolated from bovine and porcine specimens.</title>
        <authorList>
            <person name="Schoenecker L."/>
            <person name="Schnydrig P."/>
            <person name="Brodard I."/>
            <person name="Thomann A."/>
            <person name="Hemphill A."/>
            <person name="Rodriguez-Campos S."/>
            <person name="Perreten V."/>
            <person name="Jores J."/>
            <person name="Kittl S."/>
        </authorList>
    </citation>
    <scope>NUCLEOTIDE SEQUENCE [LARGE SCALE GENOMIC DNA]</scope>
    <source>
        <strain evidence="2 3">19OD0592</strain>
    </source>
</reference>
<dbReference type="Proteomes" id="UP000594961">
    <property type="component" value="Chromosome"/>
</dbReference>
<organism evidence="2 3">
    <name type="scientific">Trueperella pecoris</name>
    <dbReference type="NCBI Taxonomy" id="2733571"/>
    <lineage>
        <taxon>Bacteria</taxon>
        <taxon>Bacillati</taxon>
        <taxon>Actinomycetota</taxon>
        <taxon>Actinomycetes</taxon>
        <taxon>Actinomycetales</taxon>
        <taxon>Actinomycetaceae</taxon>
        <taxon>Trueperella</taxon>
    </lineage>
</organism>
<keyword evidence="1" id="KW-0812">Transmembrane</keyword>
<gene>
    <name evidence="2" type="ORF">INS90_03275</name>
</gene>
<sequence>MNNINRPQWASSDLLRAYYDDEWGFPVRDSAAVYERIVLEGFQAGLSWETVLRKREALREAFAHFEPRTVSAFTDDDVARLLADPRLIRNEKKIRAAMTNAQAVVRMEDAGESLAELVWSFAPDDSYGEGPQASRSPESLALAKELKRRGFTFVGPVTMFALMQAIGIYEHRL</sequence>
<dbReference type="PANTHER" id="PTHR30037">
    <property type="entry name" value="DNA-3-METHYLADENINE GLYCOSYLASE 1"/>
    <property type="match status" value="1"/>
</dbReference>
<dbReference type="Gene3D" id="1.10.340.30">
    <property type="entry name" value="Hypothetical protein, domain 2"/>
    <property type="match status" value="1"/>
</dbReference>
<dbReference type="InterPro" id="IPR052891">
    <property type="entry name" value="DNA-3mA_glycosylase"/>
</dbReference>
<evidence type="ECO:0000256" key="1">
    <source>
        <dbReference type="SAM" id="Phobius"/>
    </source>
</evidence>
<evidence type="ECO:0000313" key="2">
    <source>
        <dbReference type="EMBL" id="QOR48312.1"/>
    </source>
</evidence>
<protein>
    <submittedName>
        <fullName evidence="2">DNA-3-methyladenine glycosylase I</fullName>
    </submittedName>
</protein>
<feature type="transmembrane region" description="Helical" evidence="1">
    <location>
        <begin position="150"/>
        <end position="169"/>
    </location>
</feature>
<dbReference type="PANTHER" id="PTHR30037:SF4">
    <property type="entry name" value="DNA-3-METHYLADENINE GLYCOSYLASE I"/>
    <property type="match status" value="1"/>
</dbReference>
<dbReference type="Pfam" id="PF03352">
    <property type="entry name" value="Adenine_glyco"/>
    <property type="match status" value="1"/>
</dbReference>
<dbReference type="GO" id="GO:0008725">
    <property type="term" value="F:DNA-3-methyladenine glycosylase activity"/>
    <property type="evidence" value="ECO:0007669"/>
    <property type="project" value="InterPro"/>
</dbReference>
<evidence type="ECO:0000313" key="3">
    <source>
        <dbReference type="Proteomes" id="UP000594961"/>
    </source>
</evidence>
<dbReference type="InterPro" id="IPR011257">
    <property type="entry name" value="DNA_glycosylase"/>
</dbReference>
<dbReference type="RefSeq" id="WP_197554702.1">
    <property type="nucleotide sequence ID" value="NZ_CP063212.1"/>
</dbReference>